<evidence type="ECO:0000313" key="2">
    <source>
        <dbReference type="Proteomes" id="UP000518288"/>
    </source>
</evidence>
<name>A0A7Y9U8B1_9BURK</name>
<dbReference type="RefSeq" id="WP_246332602.1">
    <property type="nucleotide sequence ID" value="NZ_JACCFH010000001.1"/>
</dbReference>
<protein>
    <submittedName>
        <fullName evidence="1">Putative nucleic acid-binding protein</fullName>
    </submittedName>
</protein>
<sequence length="45" mass="4919">MSELRRPRPHGGAVAWLESLDDSQLYLSAVTLGEMEVFNPFVAAG</sequence>
<evidence type="ECO:0000313" key="1">
    <source>
        <dbReference type="EMBL" id="NYG34677.1"/>
    </source>
</evidence>
<keyword evidence="2" id="KW-1185">Reference proteome</keyword>
<dbReference type="Proteomes" id="UP000518288">
    <property type="component" value="Unassembled WGS sequence"/>
</dbReference>
<dbReference type="EMBL" id="JACCFH010000001">
    <property type="protein sequence ID" value="NYG34677.1"/>
    <property type="molecule type" value="Genomic_DNA"/>
</dbReference>
<dbReference type="AlphaFoldDB" id="A0A7Y9U8B1"/>
<reference evidence="1 2" key="1">
    <citation type="submission" date="2020-07" db="EMBL/GenBank/DDBJ databases">
        <title>Genomic Encyclopedia of Archaeal and Bacterial Type Strains, Phase II (KMG-II): from individual species to whole genera.</title>
        <authorList>
            <person name="Goeker M."/>
        </authorList>
    </citation>
    <scope>NUCLEOTIDE SEQUENCE [LARGE SCALE GENOMIC DNA]</scope>
    <source>
        <strain evidence="1 2">DSM 21226</strain>
    </source>
</reference>
<comment type="caution">
    <text evidence="1">The sequence shown here is derived from an EMBL/GenBank/DDBJ whole genome shotgun (WGS) entry which is preliminary data.</text>
</comment>
<proteinExistence type="predicted"/>
<accession>A0A7Y9U8B1</accession>
<organism evidence="1 2">
    <name type="scientific">Sphaerotilus montanus</name>
    <dbReference type="NCBI Taxonomy" id="522889"/>
    <lineage>
        <taxon>Bacteria</taxon>
        <taxon>Pseudomonadati</taxon>
        <taxon>Pseudomonadota</taxon>
        <taxon>Betaproteobacteria</taxon>
        <taxon>Burkholderiales</taxon>
        <taxon>Sphaerotilaceae</taxon>
        <taxon>Sphaerotilus</taxon>
    </lineage>
</organism>
<gene>
    <name evidence="1" type="ORF">BDD16_003663</name>
</gene>
<dbReference type="Gene3D" id="3.40.50.1010">
    <property type="entry name" value="5'-nuclease"/>
    <property type="match status" value="1"/>
</dbReference>